<sequence length="130" mass="15262">MKGVVCFSKKGELNPRYVGPYEIVETVGLVAYRLNLPTEMQGIHNVFHLSTLKKSFGEKRLVVMKSNGIQLQPNLSYTEWPVQIMDHKEQELRNRNIPLVKVLWNNSEFKEATWKWEDIMRSKYPHLFVA</sequence>
<accession>A0A2I4HVK8</accession>
<dbReference type="AlphaFoldDB" id="A0A2I4HVK8"/>
<dbReference type="RefSeq" id="XP_018860179.2">
    <property type="nucleotide sequence ID" value="XM_019004634.2"/>
</dbReference>
<dbReference type="InterPro" id="IPR056924">
    <property type="entry name" value="SH3_Tf2-1"/>
</dbReference>
<feature type="domain" description="Tf2-1-like SH3-like" evidence="1">
    <location>
        <begin position="5"/>
        <end position="54"/>
    </location>
</feature>
<dbReference type="PANTHER" id="PTHR46148">
    <property type="entry name" value="CHROMO DOMAIN-CONTAINING PROTEIN"/>
    <property type="match status" value="1"/>
</dbReference>
<dbReference type="Proteomes" id="UP000235220">
    <property type="component" value="Chromosome 8"/>
</dbReference>
<dbReference type="InParanoid" id="A0A2I4HVK8"/>
<dbReference type="KEGG" id="jre:109021900"/>
<evidence type="ECO:0000313" key="3">
    <source>
        <dbReference type="RefSeq" id="XP_018860179.2"/>
    </source>
</evidence>
<gene>
    <name evidence="3" type="primary">LOC109021900</name>
</gene>
<keyword evidence="2" id="KW-1185">Reference proteome</keyword>
<protein>
    <submittedName>
        <fullName evidence="3">Uncharacterized protein LOC109021900</fullName>
    </submittedName>
</protein>
<dbReference type="Pfam" id="PF24626">
    <property type="entry name" value="SH3_Tf2-1"/>
    <property type="match status" value="1"/>
</dbReference>
<reference evidence="3" key="1">
    <citation type="submission" date="2025-08" db="UniProtKB">
        <authorList>
            <consortium name="RefSeq"/>
        </authorList>
    </citation>
    <scope>IDENTIFICATION</scope>
    <source>
        <tissue evidence="3">Leaves</tissue>
    </source>
</reference>
<evidence type="ECO:0000259" key="1">
    <source>
        <dbReference type="Pfam" id="PF24626"/>
    </source>
</evidence>
<dbReference type="OrthoDB" id="1939135at2759"/>
<organism evidence="2 3">
    <name type="scientific">Juglans regia</name>
    <name type="common">English walnut</name>
    <dbReference type="NCBI Taxonomy" id="51240"/>
    <lineage>
        <taxon>Eukaryota</taxon>
        <taxon>Viridiplantae</taxon>
        <taxon>Streptophyta</taxon>
        <taxon>Embryophyta</taxon>
        <taxon>Tracheophyta</taxon>
        <taxon>Spermatophyta</taxon>
        <taxon>Magnoliopsida</taxon>
        <taxon>eudicotyledons</taxon>
        <taxon>Gunneridae</taxon>
        <taxon>Pentapetalae</taxon>
        <taxon>rosids</taxon>
        <taxon>fabids</taxon>
        <taxon>Fagales</taxon>
        <taxon>Juglandaceae</taxon>
        <taxon>Juglans</taxon>
    </lineage>
</organism>
<dbReference type="STRING" id="51240.A0A2I4HVK8"/>
<proteinExistence type="predicted"/>
<evidence type="ECO:0000313" key="2">
    <source>
        <dbReference type="Proteomes" id="UP000235220"/>
    </source>
</evidence>
<dbReference type="GeneID" id="109021900"/>
<dbReference type="PANTHER" id="PTHR46148:SF60">
    <property type="entry name" value="CHROMO DOMAIN-CONTAINING PROTEIN"/>
    <property type="match status" value="1"/>
</dbReference>
<name>A0A2I4HVK8_JUGRE</name>